<gene>
    <name evidence="2" type="ORF">JETT_3221</name>
</gene>
<keyword evidence="1" id="KW-0472">Membrane</keyword>
<organism evidence="2 3">
    <name type="scientific">Candidatus Jettenia ecosi</name>
    <dbReference type="NCBI Taxonomy" id="2494326"/>
    <lineage>
        <taxon>Bacteria</taxon>
        <taxon>Pseudomonadati</taxon>
        <taxon>Planctomycetota</taxon>
        <taxon>Candidatus Brocadiia</taxon>
        <taxon>Candidatus Brocadiales</taxon>
        <taxon>Candidatus Brocadiaceae</taxon>
        <taxon>Candidatus Jettenia</taxon>
    </lineage>
</organism>
<accession>A0A533Q795</accession>
<dbReference type="AlphaFoldDB" id="A0A533Q795"/>
<protein>
    <submittedName>
        <fullName evidence="2">Uncharacterized protein</fullName>
    </submittedName>
</protein>
<name>A0A533Q795_9BACT</name>
<feature type="transmembrane region" description="Helical" evidence="1">
    <location>
        <begin position="67"/>
        <end position="85"/>
    </location>
</feature>
<keyword evidence="1" id="KW-1133">Transmembrane helix</keyword>
<sequence>MCRAALVTIAEKSNRKSSSSADGNKANTSAAFKEFKKEIAELQQLGIPLGWNIPGSKPAGWGWLTKIFGLLLTAGVASLGAPFWFDILNKFVSVDNTGEAQRGKCFTGE</sequence>
<dbReference type="Proteomes" id="UP000319783">
    <property type="component" value="Unassembled WGS sequence"/>
</dbReference>
<evidence type="ECO:0000313" key="3">
    <source>
        <dbReference type="Proteomes" id="UP000319783"/>
    </source>
</evidence>
<dbReference type="EMBL" id="SULG01000096">
    <property type="protein sequence ID" value="TLD40497.1"/>
    <property type="molecule type" value="Genomic_DNA"/>
</dbReference>
<keyword evidence="1" id="KW-0812">Transmembrane</keyword>
<evidence type="ECO:0000313" key="2">
    <source>
        <dbReference type="EMBL" id="TLD40497.1"/>
    </source>
</evidence>
<comment type="caution">
    <text evidence="2">The sequence shown here is derived from an EMBL/GenBank/DDBJ whole genome shotgun (WGS) entry which is preliminary data.</text>
</comment>
<evidence type="ECO:0000256" key="1">
    <source>
        <dbReference type="SAM" id="Phobius"/>
    </source>
</evidence>
<proteinExistence type="predicted"/>
<reference evidence="2 3" key="1">
    <citation type="submission" date="2019-04" db="EMBL/GenBank/DDBJ databases">
        <title>Genome of a novel bacterium Candidatus Jettenia ecosi reconstructed from metagenome of an anammox bioreactor.</title>
        <authorList>
            <person name="Mardanov A.V."/>
            <person name="Beletsky A.V."/>
            <person name="Ravin N.V."/>
            <person name="Botchkova E.A."/>
            <person name="Litti Y.V."/>
            <person name="Nozhevnikova A.N."/>
        </authorList>
    </citation>
    <scope>NUCLEOTIDE SEQUENCE [LARGE SCALE GENOMIC DNA]</scope>
    <source>
        <strain evidence="2">J2</strain>
    </source>
</reference>